<accession>A0ABW2HG62</accession>
<keyword evidence="2" id="KW-1185">Reference proteome</keyword>
<gene>
    <name evidence="1" type="ORF">ACFQRL_11415</name>
</gene>
<reference evidence="2" key="1">
    <citation type="journal article" date="2019" name="Int. J. Syst. Evol. Microbiol.">
        <title>The Global Catalogue of Microorganisms (GCM) 10K type strain sequencing project: providing services to taxonomists for standard genome sequencing and annotation.</title>
        <authorList>
            <consortium name="The Broad Institute Genomics Platform"/>
            <consortium name="The Broad Institute Genome Sequencing Center for Infectious Disease"/>
            <person name="Wu L."/>
            <person name="Ma J."/>
        </authorList>
    </citation>
    <scope>NUCLEOTIDE SEQUENCE [LARGE SCALE GENOMIC DNA]</scope>
    <source>
        <strain evidence="2">CGMCC 1.15772</strain>
    </source>
</reference>
<sequence>MSVTSVLVAGAGPRGFAASTAFARRGLEVALVERGRERPGDGELEPGGDVRLELTLVGAVDVDSHVEAELSNGRVENYDAIVIADGRAAEQVAAGASSHRVFVLGDADDIEALADRVIRGGAQSPR</sequence>
<dbReference type="SUPFAM" id="SSF51905">
    <property type="entry name" value="FAD/NAD(P)-binding domain"/>
    <property type="match status" value="1"/>
</dbReference>
<name>A0ABW2HG62_9MICO</name>
<proteinExistence type="predicted"/>
<comment type="caution">
    <text evidence="1">The sequence shown here is derived from an EMBL/GenBank/DDBJ whole genome shotgun (WGS) entry which is preliminary data.</text>
</comment>
<evidence type="ECO:0000313" key="1">
    <source>
        <dbReference type="EMBL" id="MFC7269571.1"/>
    </source>
</evidence>
<protein>
    <submittedName>
        <fullName evidence="1">NAD(P)/FAD-dependent oxidoreductase</fullName>
    </submittedName>
</protein>
<dbReference type="InterPro" id="IPR036188">
    <property type="entry name" value="FAD/NAD-bd_sf"/>
</dbReference>
<dbReference type="RefSeq" id="WP_262874504.1">
    <property type="nucleotide sequence ID" value="NZ_BAABKW010000001.1"/>
</dbReference>
<organism evidence="1 2">
    <name type="scientific">Microbacterium fluvii</name>
    <dbReference type="NCBI Taxonomy" id="415215"/>
    <lineage>
        <taxon>Bacteria</taxon>
        <taxon>Bacillati</taxon>
        <taxon>Actinomycetota</taxon>
        <taxon>Actinomycetes</taxon>
        <taxon>Micrococcales</taxon>
        <taxon>Microbacteriaceae</taxon>
        <taxon>Microbacterium</taxon>
    </lineage>
</organism>
<dbReference type="Gene3D" id="3.50.50.60">
    <property type="entry name" value="FAD/NAD(P)-binding domain"/>
    <property type="match status" value="3"/>
</dbReference>
<dbReference type="EMBL" id="JBHTBE010000003">
    <property type="protein sequence ID" value="MFC7269571.1"/>
    <property type="molecule type" value="Genomic_DNA"/>
</dbReference>
<dbReference type="Proteomes" id="UP001596507">
    <property type="component" value="Unassembled WGS sequence"/>
</dbReference>
<evidence type="ECO:0000313" key="2">
    <source>
        <dbReference type="Proteomes" id="UP001596507"/>
    </source>
</evidence>